<feature type="DNA-binding region" description="H-T-H motif" evidence="2">
    <location>
        <begin position="33"/>
        <end position="52"/>
    </location>
</feature>
<keyword evidence="5" id="KW-1185">Reference proteome</keyword>
<feature type="domain" description="HTH tetR-type" evidence="3">
    <location>
        <begin position="10"/>
        <end position="70"/>
    </location>
</feature>
<proteinExistence type="predicted"/>
<protein>
    <submittedName>
        <fullName evidence="4">TetR family transcriptional regulator</fullName>
    </submittedName>
</protein>
<dbReference type="GO" id="GO:0003700">
    <property type="term" value="F:DNA-binding transcription factor activity"/>
    <property type="evidence" value="ECO:0007669"/>
    <property type="project" value="TreeGrafter"/>
</dbReference>
<dbReference type="InterPro" id="IPR036271">
    <property type="entry name" value="Tet_transcr_reg_TetR-rel_C_sf"/>
</dbReference>
<evidence type="ECO:0000259" key="3">
    <source>
        <dbReference type="PROSITE" id="PS50977"/>
    </source>
</evidence>
<gene>
    <name evidence="4" type="ORF">JD82_01616</name>
</gene>
<dbReference type="AlphaFoldDB" id="A0A660CDH9"/>
<dbReference type="EMBL" id="VLJV01000001">
    <property type="protein sequence ID" value="TWH19783.1"/>
    <property type="molecule type" value="Genomic_DNA"/>
</dbReference>
<accession>A0A660CDH9</accession>
<dbReference type="GO" id="GO:0000976">
    <property type="term" value="F:transcription cis-regulatory region binding"/>
    <property type="evidence" value="ECO:0007669"/>
    <property type="project" value="TreeGrafter"/>
</dbReference>
<evidence type="ECO:0000313" key="5">
    <source>
        <dbReference type="Proteomes" id="UP000317303"/>
    </source>
</evidence>
<dbReference type="SUPFAM" id="SSF48498">
    <property type="entry name" value="Tetracyclin repressor-like, C-terminal domain"/>
    <property type="match status" value="1"/>
</dbReference>
<evidence type="ECO:0000256" key="1">
    <source>
        <dbReference type="ARBA" id="ARBA00023125"/>
    </source>
</evidence>
<sequence>MARGRGRDHDVVRQAIIDAAGTAVEQGGLESLTFRRVAAAADVSPGRVQHYFTDRARLVQACFDAVQDRARSRVEATLAKVEPSPAEVVAAILRTMIPRSPEDFRDLRVVTMFETLALTEPALGRALLEGHAELRMLLVDQVALVLRSSGSALEAAGITSSEMISDGLLATAGGLASEVLHGHLGADEAHRVLDAALACGLGKSTTDDTEAGHDA</sequence>
<dbReference type="PROSITE" id="PS50977">
    <property type="entry name" value="HTH_TETR_2"/>
    <property type="match status" value="1"/>
</dbReference>
<dbReference type="InterPro" id="IPR001647">
    <property type="entry name" value="HTH_TetR"/>
</dbReference>
<dbReference type="InterPro" id="IPR009057">
    <property type="entry name" value="Homeodomain-like_sf"/>
</dbReference>
<evidence type="ECO:0000256" key="2">
    <source>
        <dbReference type="PROSITE-ProRule" id="PRU00335"/>
    </source>
</evidence>
<comment type="caution">
    <text evidence="4">The sequence shown here is derived from an EMBL/GenBank/DDBJ whole genome shotgun (WGS) entry which is preliminary data.</text>
</comment>
<dbReference type="Gene3D" id="1.10.357.10">
    <property type="entry name" value="Tetracycline Repressor, domain 2"/>
    <property type="match status" value="1"/>
</dbReference>
<dbReference type="Proteomes" id="UP000317303">
    <property type="component" value="Unassembled WGS sequence"/>
</dbReference>
<evidence type="ECO:0000313" key="4">
    <source>
        <dbReference type="EMBL" id="TWH19783.1"/>
    </source>
</evidence>
<organism evidence="4 5">
    <name type="scientific">Prauserella rugosa</name>
    <dbReference type="NCBI Taxonomy" id="43354"/>
    <lineage>
        <taxon>Bacteria</taxon>
        <taxon>Bacillati</taxon>
        <taxon>Actinomycetota</taxon>
        <taxon>Actinomycetes</taxon>
        <taxon>Pseudonocardiales</taxon>
        <taxon>Pseudonocardiaceae</taxon>
        <taxon>Prauserella</taxon>
    </lineage>
</organism>
<dbReference type="SUPFAM" id="SSF46689">
    <property type="entry name" value="Homeodomain-like"/>
    <property type="match status" value="1"/>
</dbReference>
<name>A0A660CDH9_9PSEU</name>
<keyword evidence="1 2" id="KW-0238">DNA-binding</keyword>
<dbReference type="OrthoDB" id="8654052at2"/>
<dbReference type="Pfam" id="PF00440">
    <property type="entry name" value="TetR_N"/>
    <property type="match status" value="1"/>
</dbReference>
<dbReference type="InterPro" id="IPR050109">
    <property type="entry name" value="HTH-type_TetR-like_transc_reg"/>
</dbReference>
<dbReference type="PANTHER" id="PTHR30055:SF226">
    <property type="entry name" value="HTH-TYPE TRANSCRIPTIONAL REGULATOR PKSA"/>
    <property type="match status" value="1"/>
</dbReference>
<dbReference type="PANTHER" id="PTHR30055">
    <property type="entry name" value="HTH-TYPE TRANSCRIPTIONAL REGULATOR RUTR"/>
    <property type="match status" value="1"/>
</dbReference>
<reference evidence="4 5" key="1">
    <citation type="submission" date="2019-07" db="EMBL/GenBank/DDBJ databases">
        <title>R&amp;d 2014.</title>
        <authorList>
            <person name="Klenk H.-P."/>
        </authorList>
    </citation>
    <scope>NUCLEOTIDE SEQUENCE [LARGE SCALE GENOMIC DNA]</scope>
    <source>
        <strain evidence="4 5">DSM 43194</strain>
    </source>
</reference>
<dbReference type="RefSeq" id="WP_084706095.1">
    <property type="nucleotide sequence ID" value="NZ_JOIJ01000042.1"/>
</dbReference>